<proteinExistence type="predicted"/>
<evidence type="ECO:0000313" key="3">
    <source>
        <dbReference type="RefSeq" id="XP_028255621.1"/>
    </source>
</evidence>
<feature type="compositionally biased region" description="Pro residues" evidence="1">
    <location>
        <begin position="45"/>
        <end position="66"/>
    </location>
</feature>
<gene>
    <name evidence="3" type="primary">LOC114432048</name>
</gene>
<dbReference type="Proteomes" id="UP000515145">
    <property type="component" value="Chromosome 2"/>
</dbReference>
<sequence length="259" mass="27101">MSDGSDADVVGFFPPQVVLQSRPVASRVTAPLSSVAPENGNTVPPADPPTPADPPIPALPSLPPTRTPRARLTASPVTKFPSSGDALRGQAAAAPTNAPVKPRNPAGNPLQNVGLKRVVCFTALSLQTVAMETCFCTRKWSICGFSVFHPSFPPHTAFDQSQDRSSLLRSALANERARANGWGPGGHRHLLPLQPYSPAGGSLRPSPRNPLFPFSNGFRQPHSSSRSSDSSPTSGVLGGNPPCTSSSLCPPALCLNFCI</sequence>
<evidence type="ECO:0000313" key="2">
    <source>
        <dbReference type="Proteomes" id="UP000515145"/>
    </source>
</evidence>
<organism evidence="2 3">
    <name type="scientific">Parambassis ranga</name>
    <name type="common">Indian glassy fish</name>
    <dbReference type="NCBI Taxonomy" id="210632"/>
    <lineage>
        <taxon>Eukaryota</taxon>
        <taxon>Metazoa</taxon>
        <taxon>Chordata</taxon>
        <taxon>Craniata</taxon>
        <taxon>Vertebrata</taxon>
        <taxon>Euteleostomi</taxon>
        <taxon>Actinopterygii</taxon>
        <taxon>Neopterygii</taxon>
        <taxon>Teleostei</taxon>
        <taxon>Neoteleostei</taxon>
        <taxon>Acanthomorphata</taxon>
        <taxon>Ovalentaria</taxon>
        <taxon>Ambassidae</taxon>
        <taxon>Parambassis</taxon>
    </lineage>
</organism>
<accession>A0A6P7HU59</accession>
<dbReference type="AlphaFoldDB" id="A0A6P7HU59"/>
<reference evidence="3" key="1">
    <citation type="submission" date="2025-08" db="UniProtKB">
        <authorList>
            <consortium name="RefSeq"/>
        </authorList>
    </citation>
    <scope>IDENTIFICATION</scope>
</reference>
<protein>
    <submittedName>
        <fullName evidence="3">Uncharacterized protein LOC114432048</fullName>
    </submittedName>
</protein>
<dbReference type="RefSeq" id="XP_028255621.1">
    <property type="nucleotide sequence ID" value="XM_028399820.1"/>
</dbReference>
<feature type="compositionally biased region" description="Low complexity" evidence="1">
    <location>
        <begin position="223"/>
        <end position="234"/>
    </location>
</feature>
<feature type="region of interest" description="Disordered" evidence="1">
    <location>
        <begin position="22"/>
        <end position="108"/>
    </location>
</feature>
<dbReference type="GeneID" id="114432048"/>
<dbReference type="InParanoid" id="A0A6P7HU59"/>
<evidence type="ECO:0000256" key="1">
    <source>
        <dbReference type="SAM" id="MobiDB-lite"/>
    </source>
</evidence>
<keyword evidence="2" id="KW-1185">Reference proteome</keyword>
<feature type="region of interest" description="Disordered" evidence="1">
    <location>
        <begin position="178"/>
        <end position="240"/>
    </location>
</feature>
<name>A0A6P7HU59_9TELE</name>